<feature type="non-terminal residue" evidence="2">
    <location>
        <position position="1"/>
    </location>
</feature>
<accession>A0A2A4SY02</accession>
<proteinExistence type="predicted"/>
<evidence type="ECO:0000256" key="1">
    <source>
        <dbReference type="SAM" id="MobiDB-lite"/>
    </source>
</evidence>
<protein>
    <recommendedName>
        <fullName evidence="4">Type VI secretion system tip protein VgrG</fullName>
    </recommendedName>
</protein>
<gene>
    <name evidence="2" type="ORF">COB67_10280</name>
</gene>
<evidence type="ECO:0000313" key="2">
    <source>
        <dbReference type="EMBL" id="PCI26148.1"/>
    </source>
</evidence>
<comment type="caution">
    <text evidence="2">The sequence shown here is derived from an EMBL/GenBank/DDBJ whole genome shotgun (WGS) entry which is preliminary data.</text>
</comment>
<reference evidence="3" key="1">
    <citation type="submission" date="2017-08" db="EMBL/GenBank/DDBJ databases">
        <title>A dynamic microbial community with high functional redundancy inhabits the cold, oxic subseafloor aquifer.</title>
        <authorList>
            <person name="Tully B.J."/>
            <person name="Wheat C.G."/>
            <person name="Glazer B.T."/>
            <person name="Huber J.A."/>
        </authorList>
    </citation>
    <scope>NUCLEOTIDE SEQUENCE [LARGE SCALE GENOMIC DNA]</scope>
</reference>
<feature type="compositionally biased region" description="Basic and acidic residues" evidence="1">
    <location>
        <begin position="295"/>
        <end position="311"/>
    </location>
</feature>
<feature type="compositionally biased region" description="Low complexity" evidence="1">
    <location>
        <begin position="277"/>
        <end position="294"/>
    </location>
</feature>
<feature type="region of interest" description="Disordered" evidence="1">
    <location>
        <begin position="265"/>
        <end position="311"/>
    </location>
</feature>
<organism evidence="2 3">
    <name type="scientific">SAR324 cluster bacterium</name>
    <dbReference type="NCBI Taxonomy" id="2024889"/>
    <lineage>
        <taxon>Bacteria</taxon>
        <taxon>Deltaproteobacteria</taxon>
        <taxon>SAR324 cluster</taxon>
    </lineage>
</organism>
<name>A0A2A4SY02_9DELT</name>
<sequence>IKETAKTIELEASDGISLKVGGNVLTIDASGIHLKAAVVDTNSGNGGVTAAKVTNPEIKKPLYHKLRVTKVTATVTKQKDLSEVLTYTAEVEKFENGSWAKTTDLNETQKAQINWYFIKNNDEGDKDILTDNPTNDTINIKGLEMSITVEEVNIYKYGHAHAFVVDADDENGYAVTELVRALEVINIIPKGSAGSTEAQCKAILNVGEPTEDEKAQIKWNINGNEKAELSGKDDITYDLKEEKTREVPVKAYIDGKPEDAAVIILSNDVQGEEGESNDNTTSTNSQSNSSQNEQEQNKEELTPNNMKDIKL</sequence>
<evidence type="ECO:0000313" key="3">
    <source>
        <dbReference type="Proteomes" id="UP000218113"/>
    </source>
</evidence>
<dbReference type="EMBL" id="NVSR01000100">
    <property type="protein sequence ID" value="PCI26148.1"/>
    <property type="molecule type" value="Genomic_DNA"/>
</dbReference>
<dbReference type="Proteomes" id="UP000218113">
    <property type="component" value="Unassembled WGS sequence"/>
</dbReference>
<evidence type="ECO:0008006" key="4">
    <source>
        <dbReference type="Google" id="ProtNLM"/>
    </source>
</evidence>
<dbReference type="AlphaFoldDB" id="A0A2A4SY02"/>